<evidence type="ECO:0000313" key="12">
    <source>
        <dbReference type="Proteomes" id="UP000515158"/>
    </source>
</evidence>
<organism evidence="13">
    <name type="scientific">Thrips palmi</name>
    <name type="common">Melon thrips</name>
    <dbReference type="NCBI Taxonomy" id="161013"/>
    <lineage>
        <taxon>Eukaryota</taxon>
        <taxon>Metazoa</taxon>
        <taxon>Ecdysozoa</taxon>
        <taxon>Arthropoda</taxon>
        <taxon>Hexapoda</taxon>
        <taxon>Insecta</taxon>
        <taxon>Pterygota</taxon>
        <taxon>Neoptera</taxon>
        <taxon>Paraneoptera</taxon>
        <taxon>Thysanoptera</taxon>
        <taxon>Terebrantia</taxon>
        <taxon>Thripoidea</taxon>
        <taxon>Thripidae</taxon>
        <taxon>Thrips</taxon>
    </lineage>
</organism>
<evidence type="ECO:0000256" key="2">
    <source>
        <dbReference type="ARBA" id="ARBA00004514"/>
    </source>
</evidence>
<dbReference type="PANTHER" id="PTHR31671:SF3">
    <property type="entry name" value="DIABETES AND OBESITY REGULATED, ISOFORM G"/>
    <property type="match status" value="1"/>
</dbReference>
<reference evidence="13" key="1">
    <citation type="submission" date="2025-08" db="UniProtKB">
        <authorList>
            <consortium name="RefSeq"/>
        </authorList>
    </citation>
    <scope>IDENTIFICATION</scope>
    <source>
        <tissue evidence="13">Total insect</tissue>
    </source>
</reference>
<keyword evidence="6" id="KW-0010">Activator</keyword>
<feature type="compositionally biased region" description="Basic and acidic residues" evidence="11">
    <location>
        <begin position="325"/>
        <end position="340"/>
    </location>
</feature>
<accession>A0A6P9A9R5</accession>
<keyword evidence="7" id="KW-0804">Transcription</keyword>
<evidence type="ECO:0000256" key="5">
    <source>
        <dbReference type="ARBA" id="ARBA00023015"/>
    </source>
</evidence>
<dbReference type="InParanoid" id="A0A6P9A9R5"/>
<dbReference type="RefSeq" id="XP_034254059.1">
    <property type="nucleotide sequence ID" value="XM_034398168.1"/>
</dbReference>
<protein>
    <submittedName>
        <fullName evidence="13">MAP7 domain-containing protein 1 isoform X1</fullName>
    </submittedName>
</protein>
<feature type="region of interest" description="Disordered" evidence="11">
    <location>
        <begin position="187"/>
        <end position="305"/>
    </location>
</feature>
<dbReference type="AlphaFoldDB" id="A0A6P9A9R5"/>
<evidence type="ECO:0000256" key="1">
    <source>
        <dbReference type="ARBA" id="ARBA00004419"/>
    </source>
</evidence>
<evidence type="ECO:0000256" key="7">
    <source>
        <dbReference type="ARBA" id="ARBA00023163"/>
    </source>
</evidence>
<keyword evidence="9" id="KW-0968">Cytoplasmic vesicle</keyword>
<sequence>MSAGGWRAGDDERATRGMIKMLNSLASYLLGYPGSSSPAAAAATSPSRAVEGDATITVDVPSADSAALPGVDVRLSAVEADDDWLLVDRTDDDCPEGSASAAVTVPAATAAARLTLAVSTTSYHWPDSDDVAAASRPLEESWFVTPPPCFTSGSVPLETSPLENLLIEHPSMSVYHRSAAPAAAATPLSSSVGASPPARSPQRGSAASAHAAALRRCRQGPAKQGNQGSKQAAVAAETSAPPRTASPSGASSPASGPSGAAAVAVERGAHSPTRSSSPNPAQTTAVQASPRRPNAFSPYQQQQQQSVQYRTAQKLVQRAACQQLKRDSLERNNKAREIRSSRNKRQRRSDHMQHHSGANNNRKC</sequence>
<evidence type="ECO:0000256" key="3">
    <source>
        <dbReference type="ARBA" id="ARBA00022490"/>
    </source>
</evidence>
<dbReference type="InterPro" id="IPR029431">
    <property type="entry name" value="TP53INP"/>
</dbReference>
<evidence type="ECO:0000256" key="11">
    <source>
        <dbReference type="SAM" id="MobiDB-lite"/>
    </source>
</evidence>
<evidence type="ECO:0000256" key="10">
    <source>
        <dbReference type="ARBA" id="ARBA00034306"/>
    </source>
</evidence>
<dbReference type="GeneID" id="117652947"/>
<keyword evidence="4" id="KW-0072">Autophagy</keyword>
<feature type="compositionally biased region" description="Polar residues" evidence="11">
    <location>
        <begin position="272"/>
        <end position="287"/>
    </location>
</feature>
<dbReference type="CTD" id="38543"/>
<dbReference type="Pfam" id="PF14839">
    <property type="entry name" value="DOR"/>
    <property type="match status" value="1"/>
</dbReference>
<dbReference type="GO" id="GO:0016604">
    <property type="term" value="C:nuclear body"/>
    <property type="evidence" value="ECO:0007669"/>
    <property type="project" value="UniProtKB-SubCell"/>
</dbReference>
<name>A0A6P9A9R5_THRPL</name>
<dbReference type="GO" id="GO:0031410">
    <property type="term" value="C:cytoplasmic vesicle"/>
    <property type="evidence" value="ECO:0007669"/>
    <property type="project" value="UniProtKB-KW"/>
</dbReference>
<evidence type="ECO:0000256" key="8">
    <source>
        <dbReference type="ARBA" id="ARBA00023242"/>
    </source>
</evidence>
<dbReference type="PANTHER" id="PTHR31671">
    <property type="entry name" value="DIABETES AND OBESITY REGULATED, ISOFORM G"/>
    <property type="match status" value="1"/>
</dbReference>
<dbReference type="GO" id="GO:0000045">
    <property type="term" value="P:autophagosome assembly"/>
    <property type="evidence" value="ECO:0007669"/>
    <property type="project" value="TreeGrafter"/>
</dbReference>
<keyword evidence="3" id="KW-0963">Cytoplasm</keyword>
<feature type="compositionally biased region" description="Low complexity" evidence="11">
    <location>
        <begin position="235"/>
        <end position="266"/>
    </location>
</feature>
<dbReference type="Proteomes" id="UP000515158">
    <property type="component" value="Unplaced"/>
</dbReference>
<comment type="subcellular location">
    <subcellularLocation>
        <location evidence="2">Cytoplasm</location>
        <location evidence="2">Cytosol</location>
    </subcellularLocation>
    <subcellularLocation>
        <location evidence="1">Cytoplasmic vesicle</location>
        <location evidence="1">Autophagosome</location>
    </subcellularLocation>
    <subcellularLocation>
        <location evidence="10">Nucleus</location>
        <location evidence="10">Nuclear body</location>
    </subcellularLocation>
</comment>
<dbReference type="KEGG" id="tpal:117652947"/>
<keyword evidence="12" id="KW-1185">Reference proteome</keyword>
<evidence type="ECO:0000256" key="6">
    <source>
        <dbReference type="ARBA" id="ARBA00023159"/>
    </source>
</evidence>
<evidence type="ECO:0000256" key="9">
    <source>
        <dbReference type="ARBA" id="ARBA00023329"/>
    </source>
</evidence>
<dbReference type="OrthoDB" id="10041339at2759"/>
<gene>
    <name evidence="13" type="primary">LOC117652947</name>
</gene>
<dbReference type="GO" id="GO:0005776">
    <property type="term" value="C:autophagosome"/>
    <property type="evidence" value="ECO:0007669"/>
    <property type="project" value="UniProtKB-SubCell"/>
</dbReference>
<evidence type="ECO:0000256" key="4">
    <source>
        <dbReference type="ARBA" id="ARBA00023006"/>
    </source>
</evidence>
<evidence type="ECO:0000313" key="13">
    <source>
        <dbReference type="RefSeq" id="XP_034254059.1"/>
    </source>
</evidence>
<dbReference type="GO" id="GO:0005829">
    <property type="term" value="C:cytosol"/>
    <property type="evidence" value="ECO:0007669"/>
    <property type="project" value="UniProtKB-SubCell"/>
</dbReference>
<keyword evidence="8" id="KW-0539">Nucleus</keyword>
<proteinExistence type="predicted"/>
<dbReference type="GO" id="GO:0045893">
    <property type="term" value="P:positive regulation of DNA-templated transcription"/>
    <property type="evidence" value="ECO:0007669"/>
    <property type="project" value="TreeGrafter"/>
</dbReference>
<feature type="region of interest" description="Disordered" evidence="11">
    <location>
        <begin position="325"/>
        <end position="364"/>
    </location>
</feature>
<keyword evidence="5" id="KW-0805">Transcription regulation</keyword>